<reference evidence="1" key="2">
    <citation type="submission" date="2025-09" db="UniProtKB">
        <authorList>
            <consortium name="EnsemblPlants"/>
        </authorList>
    </citation>
    <scope>IDENTIFICATION</scope>
</reference>
<keyword evidence="2" id="KW-1185">Reference proteome</keyword>
<dbReference type="Proteomes" id="UP001732700">
    <property type="component" value="Chromosome 3D"/>
</dbReference>
<dbReference type="EnsemblPlants" id="AVESA.00010b.r2.3DG0569700.1">
    <property type="protein sequence ID" value="AVESA.00010b.r2.3DG0569700.1.CDS"/>
    <property type="gene ID" value="AVESA.00010b.r2.3DG0569700"/>
</dbReference>
<name>A0ACD5W7C7_AVESA</name>
<evidence type="ECO:0000313" key="1">
    <source>
        <dbReference type="EnsemblPlants" id="AVESA.00010b.r2.3DG0569700.1.CDS"/>
    </source>
</evidence>
<sequence>MFGIEHHHMATTPLSPLLLVLAAAAGVFILPAAAHALQQQPPPLARPGCRDKCGNISIPYPFGIGPGCFIAEQFEVLCNDSVIPPRAFLVTTYGTYQQTGEANLSPGVKYPFAIDVSAIPTSSIEIMEISLARNEVRVYGAVSSYCTKSPTSQEIKLQQTSVSPPKTLWPFNLSMKRNALVGVGFSVEVKLATNMGMDFVSSSPWLYTTCTSSTSPYGNDFRAPTNGSCSGNGCCQVSFAGYSSGLPVFSVTFLPANNTWLDWDEYPCSYGMVVENSFYNFSSLDMYGYEVLSKKFQRGVPFVIDFAILTDYPPYFPGNGSCPAESQQAPPDYACASSNSFCTNATLDGRSYLCNCMEYYEGNPYVTNGCQDIDECKYPDLYPCHGDCRNRPAGYDCPCEPGKKGDGKAGTCKEIFPLVAKVIVGAVGFIIFTFVIFMFVLLKERRKMREFYKKNGGPILEKAKLIKLFRKKELKQILKDSNIIGRGFFGEVYKGVLDNEQVAIKKPINAGVLENEQFANEVIIQSQVSHKNIVRLIGCCLEVDTPMLVYEFIPKGSLHDILHDNNKVALSLDLRLSIAAQSADGLAYMHSKTNTEILHGDVKPANILLDDNFVPKIADFGLSRLIVRDTEHTKLVIGDPDYMDPVYRKEGLLTRKSDVYSFGMVILELISRRKAIDSEKNNLLDNFREAHEKENKGTELFDEEITVAEDLVVLNSLAEMAMECLSLDVDRRPTMTEVAERLFLMSRSRQQQ</sequence>
<proteinExistence type="predicted"/>
<reference evidence="1" key="1">
    <citation type="submission" date="2021-05" db="EMBL/GenBank/DDBJ databases">
        <authorList>
            <person name="Scholz U."/>
            <person name="Mascher M."/>
            <person name="Fiebig A."/>
        </authorList>
    </citation>
    <scope>NUCLEOTIDE SEQUENCE [LARGE SCALE GENOMIC DNA]</scope>
</reference>
<organism evidence="1 2">
    <name type="scientific">Avena sativa</name>
    <name type="common">Oat</name>
    <dbReference type="NCBI Taxonomy" id="4498"/>
    <lineage>
        <taxon>Eukaryota</taxon>
        <taxon>Viridiplantae</taxon>
        <taxon>Streptophyta</taxon>
        <taxon>Embryophyta</taxon>
        <taxon>Tracheophyta</taxon>
        <taxon>Spermatophyta</taxon>
        <taxon>Magnoliopsida</taxon>
        <taxon>Liliopsida</taxon>
        <taxon>Poales</taxon>
        <taxon>Poaceae</taxon>
        <taxon>BOP clade</taxon>
        <taxon>Pooideae</taxon>
        <taxon>Poodae</taxon>
        <taxon>Poeae</taxon>
        <taxon>Poeae Chloroplast Group 1 (Aveneae type)</taxon>
        <taxon>Aveninae</taxon>
        <taxon>Avena</taxon>
    </lineage>
</organism>
<accession>A0ACD5W7C7</accession>
<evidence type="ECO:0000313" key="2">
    <source>
        <dbReference type="Proteomes" id="UP001732700"/>
    </source>
</evidence>
<protein>
    <submittedName>
        <fullName evidence="1">Uncharacterized protein</fullName>
    </submittedName>
</protein>